<evidence type="ECO:0000256" key="1">
    <source>
        <dbReference type="SAM" id="SignalP"/>
    </source>
</evidence>
<dbReference type="SUPFAM" id="SSF53474">
    <property type="entry name" value="alpha/beta-Hydrolases"/>
    <property type="match status" value="2"/>
</dbReference>
<evidence type="ECO:0000259" key="2">
    <source>
        <dbReference type="Pfam" id="PF06057"/>
    </source>
</evidence>
<name>A0A158HLC7_9BURK</name>
<feature type="signal peptide" evidence="1">
    <location>
        <begin position="1"/>
        <end position="23"/>
    </location>
</feature>
<feature type="chain" id="PRO_5008501817" evidence="1">
    <location>
        <begin position="24"/>
        <end position="420"/>
    </location>
</feature>
<dbReference type="RefSeq" id="WP_062088766.1">
    <property type="nucleotide sequence ID" value="NZ_FCOK02000032.1"/>
</dbReference>
<dbReference type="InterPro" id="IPR010333">
    <property type="entry name" value="VirJ"/>
</dbReference>
<dbReference type="Gene3D" id="3.40.50.1820">
    <property type="entry name" value="alpha/beta hydrolase"/>
    <property type="match status" value="2"/>
</dbReference>
<dbReference type="Pfam" id="PF06057">
    <property type="entry name" value="VirJ"/>
    <property type="match status" value="1"/>
</dbReference>
<evidence type="ECO:0000313" key="4">
    <source>
        <dbReference type="Proteomes" id="UP000054683"/>
    </source>
</evidence>
<organism evidence="3 4">
    <name type="scientific">Caballeronia udeis</name>
    <dbReference type="NCBI Taxonomy" id="1232866"/>
    <lineage>
        <taxon>Bacteria</taxon>
        <taxon>Pseudomonadati</taxon>
        <taxon>Pseudomonadota</taxon>
        <taxon>Betaproteobacteria</taxon>
        <taxon>Burkholderiales</taxon>
        <taxon>Burkholderiaceae</taxon>
        <taxon>Caballeronia</taxon>
    </lineage>
</organism>
<accession>A0A158HLC7</accession>
<dbReference type="PIRSF" id="PIRSF029063">
    <property type="entry name" value="IV_sec_VirJ"/>
    <property type="match status" value="1"/>
</dbReference>
<evidence type="ECO:0000313" key="3">
    <source>
        <dbReference type="EMBL" id="SAL45185.1"/>
    </source>
</evidence>
<dbReference type="Proteomes" id="UP000054683">
    <property type="component" value="Unassembled WGS sequence"/>
</dbReference>
<keyword evidence="1" id="KW-0732">Signal</keyword>
<proteinExistence type="predicted"/>
<sequence>MTFFRKFAVVSLLSVLSISMAHAATLPGGRYGDVTFTKPAGPMRGFVVLFSDKSWTPADTQTADALAKNGAMVVGVDTARYAAKLPSLKETCHNLVGDAESVSHQLEREVQSSRYFAPILTGTGQGGVLAMKILAQAPDNTVAGALALNPDPRLDARFNLCPPDPTITHAKGLPGFFDKTTQPASASQADALLALAAPHLKAEQIRDEDVSDLPLIELPAARPTNLLAIVISGDGGWRDLDKTIAESLQQDGVSVVGIDALRYFWSAKTPEQTSHDLARVIQAYSARWHSEHVALIGYSFGADVMPFAYNRLPDSVRAKVSLVSLMGFAPDADFQIRVTGWLGMPASRDALKVQPELAKLPPSIVQCIYGAAETDTLCPTLTQTGIEVVKTTGDHHFGGDYTLLARHILASWQKQVAART</sequence>
<dbReference type="InterPro" id="IPR029058">
    <property type="entry name" value="AB_hydrolase_fold"/>
</dbReference>
<dbReference type="ESTHER" id="9burk-a0a158hlc7">
    <property type="family name" value="VirJ"/>
</dbReference>
<dbReference type="EMBL" id="FCOK02000032">
    <property type="protein sequence ID" value="SAL45185.1"/>
    <property type="molecule type" value="Genomic_DNA"/>
</dbReference>
<gene>
    <name evidence="3" type="ORF">AWB69_04568</name>
</gene>
<dbReference type="AlphaFoldDB" id="A0A158HLC7"/>
<protein>
    <submittedName>
        <fullName evidence="3">Bacterial virulence protein VirJ</fullName>
    </submittedName>
</protein>
<dbReference type="InterPro" id="IPR011225">
    <property type="entry name" value="IV_sec_VirJ"/>
</dbReference>
<reference evidence="3 4" key="1">
    <citation type="submission" date="2016-01" db="EMBL/GenBank/DDBJ databases">
        <authorList>
            <person name="Oliw E.H."/>
        </authorList>
    </citation>
    <scope>NUCLEOTIDE SEQUENCE [LARGE SCALE GENOMIC DNA]</scope>
    <source>
        <strain evidence="3">LMG 27134</strain>
    </source>
</reference>
<feature type="domain" description="Bacterial virulence" evidence="2">
    <location>
        <begin position="226"/>
        <end position="414"/>
    </location>
</feature>
<dbReference type="OrthoDB" id="641022at2"/>